<keyword evidence="4 10" id="KW-0645">Protease</keyword>
<dbReference type="InterPro" id="IPR015500">
    <property type="entry name" value="Peptidase_S8_subtilisin-rel"/>
</dbReference>
<evidence type="ECO:0000313" key="16">
    <source>
        <dbReference type="Proteomes" id="UP000193518"/>
    </source>
</evidence>
<feature type="active site" description="Charge relay system" evidence="10">
    <location>
        <position position="142"/>
    </location>
</feature>
<evidence type="ECO:0000256" key="7">
    <source>
        <dbReference type="ARBA" id="ARBA00022825"/>
    </source>
</evidence>
<dbReference type="InterPro" id="IPR023827">
    <property type="entry name" value="Peptidase_S8_Asp-AS"/>
</dbReference>
<dbReference type="Gene3D" id="3.40.50.200">
    <property type="entry name" value="Peptidase S8/S53 domain"/>
    <property type="match status" value="1"/>
</dbReference>
<evidence type="ECO:0000256" key="3">
    <source>
        <dbReference type="ARBA" id="ARBA00022475"/>
    </source>
</evidence>
<dbReference type="InterPro" id="IPR036852">
    <property type="entry name" value="Peptidase_S8/S53_dom_sf"/>
</dbReference>
<dbReference type="AlphaFoldDB" id="A0AAE5IR03"/>
<feature type="domain" description="Peptidase S8/S53" evidence="14">
    <location>
        <begin position="102"/>
        <end position="399"/>
    </location>
</feature>
<dbReference type="InterPro" id="IPR022398">
    <property type="entry name" value="Peptidase_S8_His-AS"/>
</dbReference>
<evidence type="ECO:0000256" key="10">
    <source>
        <dbReference type="PROSITE-ProRule" id="PRU01240"/>
    </source>
</evidence>
<dbReference type="GO" id="GO:0004252">
    <property type="term" value="F:serine-type endopeptidase activity"/>
    <property type="evidence" value="ECO:0007669"/>
    <property type="project" value="UniProtKB-UniRule"/>
</dbReference>
<dbReference type="InterPro" id="IPR023834">
    <property type="entry name" value="T7SS_pept_S8A_mycosin"/>
</dbReference>
<feature type="active site" description="Charge relay system" evidence="10">
    <location>
        <position position="111"/>
    </location>
</feature>
<dbReference type="PROSITE" id="PS00137">
    <property type="entry name" value="SUBTILASE_HIS"/>
    <property type="match status" value="1"/>
</dbReference>
<dbReference type="Proteomes" id="UP000193518">
    <property type="component" value="Unassembled WGS sequence"/>
</dbReference>
<evidence type="ECO:0000256" key="6">
    <source>
        <dbReference type="ARBA" id="ARBA00022801"/>
    </source>
</evidence>
<keyword evidence="6 10" id="KW-0378">Hydrolase</keyword>
<dbReference type="InterPro" id="IPR023828">
    <property type="entry name" value="Peptidase_S8_Ser-AS"/>
</dbReference>
<dbReference type="PANTHER" id="PTHR43806:SF11">
    <property type="entry name" value="CEREVISIN-RELATED"/>
    <property type="match status" value="1"/>
</dbReference>
<name>A0AAE5IR03_RHOHA</name>
<comment type="caution">
    <text evidence="15">The sequence shown here is derived from an EMBL/GenBank/DDBJ whole genome shotgun (WGS) entry which is preliminary data.</text>
</comment>
<feature type="region of interest" description="Disordered" evidence="12">
    <location>
        <begin position="425"/>
        <end position="444"/>
    </location>
</feature>
<keyword evidence="5 13" id="KW-0812">Transmembrane</keyword>
<dbReference type="PANTHER" id="PTHR43806">
    <property type="entry name" value="PEPTIDASE S8"/>
    <property type="match status" value="1"/>
</dbReference>
<dbReference type="PRINTS" id="PR00723">
    <property type="entry name" value="SUBTILISIN"/>
</dbReference>
<comment type="similarity">
    <text evidence="2 10 11">Belongs to the peptidase S8 family.</text>
</comment>
<dbReference type="PROSITE" id="PS51892">
    <property type="entry name" value="SUBTILASE"/>
    <property type="match status" value="1"/>
</dbReference>
<evidence type="ECO:0000256" key="1">
    <source>
        <dbReference type="ARBA" id="ARBA00004162"/>
    </source>
</evidence>
<accession>A0AAE5IR03</accession>
<evidence type="ECO:0000256" key="11">
    <source>
        <dbReference type="RuleBase" id="RU003355"/>
    </source>
</evidence>
<dbReference type="GO" id="GO:0005886">
    <property type="term" value="C:plasma membrane"/>
    <property type="evidence" value="ECO:0007669"/>
    <property type="project" value="UniProtKB-SubCell"/>
</dbReference>
<dbReference type="Pfam" id="PF00082">
    <property type="entry name" value="Peptidase_S8"/>
    <property type="match status" value="1"/>
</dbReference>
<dbReference type="EMBL" id="LWIC01000005">
    <property type="protein sequence ID" value="ORM26436.1"/>
    <property type="molecule type" value="Genomic_DNA"/>
</dbReference>
<organism evidence="15 16">
    <name type="scientific">Rhodococcus hoagii</name>
    <name type="common">Corynebacterium equii</name>
    <dbReference type="NCBI Taxonomy" id="43767"/>
    <lineage>
        <taxon>Bacteria</taxon>
        <taxon>Bacillati</taxon>
        <taxon>Actinomycetota</taxon>
        <taxon>Actinomycetes</taxon>
        <taxon>Mycobacteriales</taxon>
        <taxon>Nocardiaceae</taxon>
        <taxon>Prescottella</taxon>
    </lineage>
</organism>
<dbReference type="SUPFAM" id="SSF52743">
    <property type="entry name" value="Subtilisin-like"/>
    <property type="match status" value="1"/>
</dbReference>
<feature type="compositionally biased region" description="Low complexity" evidence="12">
    <location>
        <begin position="55"/>
        <end position="65"/>
    </location>
</feature>
<evidence type="ECO:0000256" key="13">
    <source>
        <dbReference type="SAM" id="Phobius"/>
    </source>
</evidence>
<sequence length="476" mass="48553">MLGVRALRRRSRAVMRMRSAARSATIVSLLAVATMSLGGVGSAVVPSPIDPGRLPGAARPAPLAPTEQRNSCAAATASADEPNVPLPQRTMSFDTVWPLTRGAGQTVAVIDTGVARHPRLPGLIPGGDYVSTGDGTGDCDAHGTIVAGLIAAAPTPTSGFAGGAPDARIMTIRQSSANFSETRRRDDPNDVQNTSGYGNTQTMAMAIRQAVDNGATVVNISEVACRSASDGIADQSLGAAVHYAATVKNAVVVAAAGNFRSGGCTAQNLGTDPLDPGADPWDSVATIATPAWYDDYVLTVGSVDPDGAASEFTLGGPWVDVAAPGTGIVSLSPDGAGETRSWSNGQGQQMPFVGTSFAAPLVSATVALVRARYPQLTAQQVIARIEATAHAPAEGWNPFVGRGVVDPVAAVTADLPDDAATEPAFASAQLPAPQPPRPPDSRPRTVALAATGGIVTLAVLCVLASLPLRRRASRHD</sequence>
<evidence type="ECO:0000256" key="12">
    <source>
        <dbReference type="SAM" id="MobiDB-lite"/>
    </source>
</evidence>
<comment type="subcellular location">
    <subcellularLocation>
        <location evidence="1">Cell membrane</location>
        <topology evidence="1">Single-pass membrane protein</topology>
    </subcellularLocation>
</comment>
<protein>
    <submittedName>
        <fullName evidence="15">Type VII secretion-associated serine protease</fullName>
    </submittedName>
</protein>
<feature type="transmembrane region" description="Helical" evidence="13">
    <location>
        <begin position="446"/>
        <end position="468"/>
    </location>
</feature>
<proteinExistence type="inferred from homology"/>
<dbReference type="PROSITE" id="PS00138">
    <property type="entry name" value="SUBTILASE_SER"/>
    <property type="match status" value="1"/>
</dbReference>
<evidence type="ECO:0000256" key="2">
    <source>
        <dbReference type="ARBA" id="ARBA00011073"/>
    </source>
</evidence>
<evidence type="ECO:0000259" key="14">
    <source>
        <dbReference type="Pfam" id="PF00082"/>
    </source>
</evidence>
<evidence type="ECO:0000256" key="9">
    <source>
        <dbReference type="ARBA" id="ARBA00023136"/>
    </source>
</evidence>
<keyword evidence="3" id="KW-1003">Cell membrane</keyword>
<dbReference type="PROSITE" id="PS00136">
    <property type="entry name" value="SUBTILASE_ASP"/>
    <property type="match status" value="1"/>
</dbReference>
<feature type="region of interest" description="Disordered" evidence="12">
    <location>
        <begin position="55"/>
        <end position="87"/>
    </location>
</feature>
<keyword evidence="8 13" id="KW-1133">Transmembrane helix</keyword>
<dbReference type="InterPro" id="IPR000209">
    <property type="entry name" value="Peptidase_S8/S53_dom"/>
</dbReference>
<keyword evidence="7 10" id="KW-0720">Serine protease</keyword>
<dbReference type="GO" id="GO:0006508">
    <property type="term" value="P:proteolysis"/>
    <property type="evidence" value="ECO:0007669"/>
    <property type="project" value="UniProtKB-KW"/>
</dbReference>
<evidence type="ECO:0000256" key="8">
    <source>
        <dbReference type="ARBA" id="ARBA00022989"/>
    </source>
</evidence>
<evidence type="ECO:0000256" key="5">
    <source>
        <dbReference type="ARBA" id="ARBA00022692"/>
    </source>
</evidence>
<keyword evidence="9 13" id="KW-0472">Membrane</keyword>
<gene>
    <name evidence="15" type="ORF">A5N68_14595</name>
</gene>
<reference evidence="15 16" key="1">
    <citation type="journal article" date="2016" name="Genome Biol. Evol.">
        <title>Pangenome and Phylogenomic Analysis of the Pathogenic Actinobacterium Rhodococcus equi.</title>
        <authorList>
            <person name="Anastasi E."/>
            <person name="MacArthur I."/>
            <person name="Scortti M."/>
            <person name="Alvarez S."/>
            <person name="Giguere S."/>
            <person name="Vazquez-Boland J.A."/>
        </authorList>
    </citation>
    <scope>NUCLEOTIDE SEQUENCE [LARGE SCALE GENOMIC DNA]</scope>
    <source>
        <strain evidence="15 16">PAM1271</strain>
    </source>
</reference>
<feature type="active site" description="Charge relay system" evidence="10">
    <location>
        <position position="356"/>
    </location>
</feature>
<evidence type="ECO:0000256" key="4">
    <source>
        <dbReference type="ARBA" id="ARBA00022670"/>
    </source>
</evidence>
<dbReference type="InterPro" id="IPR050131">
    <property type="entry name" value="Peptidase_S8_subtilisin-like"/>
</dbReference>
<feature type="region of interest" description="Disordered" evidence="12">
    <location>
        <begin position="176"/>
        <end position="198"/>
    </location>
</feature>
<dbReference type="NCBIfam" id="TIGR03921">
    <property type="entry name" value="T7SS_mycosin"/>
    <property type="match status" value="1"/>
</dbReference>
<evidence type="ECO:0000313" key="15">
    <source>
        <dbReference type="EMBL" id="ORM26436.1"/>
    </source>
</evidence>